<reference evidence="1" key="1">
    <citation type="submission" date="2019-08" db="EMBL/GenBank/DDBJ databases">
        <authorList>
            <person name="Kucharzyk K."/>
            <person name="Murdoch R.W."/>
            <person name="Higgins S."/>
            <person name="Loffler F."/>
        </authorList>
    </citation>
    <scope>NUCLEOTIDE SEQUENCE</scope>
</reference>
<sequence>MEGKNFLKCWVWGGSPTSILQPHRAVKIASVPTLALLDKPHSPGDYINLVKMQLQTAAEQMLRRCLQLAK</sequence>
<dbReference type="AlphaFoldDB" id="A0A644XEF1"/>
<organism evidence="1">
    <name type="scientific">bioreactor metagenome</name>
    <dbReference type="NCBI Taxonomy" id="1076179"/>
    <lineage>
        <taxon>unclassified sequences</taxon>
        <taxon>metagenomes</taxon>
        <taxon>ecological metagenomes</taxon>
    </lineage>
</organism>
<proteinExistence type="predicted"/>
<comment type="caution">
    <text evidence="1">The sequence shown here is derived from an EMBL/GenBank/DDBJ whole genome shotgun (WGS) entry which is preliminary data.</text>
</comment>
<protein>
    <submittedName>
        <fullName evidence="1">Uncharacterized protein</fullName>
    </submittedName>
</protein>
<evidence type="ECO:0000313" key="1">
    <source>
        <dbReference type="EMBL" id="MPM14575.1"/>
    </source>
</evidence>
<gene>
    <name evidence="1" type="ORF">SDC9_60939</name>
</gene>
<accession>A0A644XEF1</accession>
<dbReference type="EMBL" id="VSSQ01002303">
    <property type="protein sequence ID" value="MPM14575.1"/>
    <property type="molecule type" value="Genomic_DNA"/>
</dbReference>
<name>A0A644XEF1_9ZZZZ</name>